<organism evidence="3 4">
    <name type="scientific">Leptosia nina</name>
    <dbReference type="NCBI Taxonomy" id="320188"/>
    <lineage>
        <taxon>Eukaryota</taxon>
        <taxon>Metazoa</taxon>
        <taxon>Ecdysozoa</taxon>
        <taxon>Arthropoda</taxon>
        <taxon>Hexapoda</taxon>
        <taxon>Insecta</taxon>
        <taxon>Pterygota</taxon>
        <taxon>Neoptera</taxon>
        <taxon>Endopterygota</taxon>
        <taxon>Lepidoptera</taxon>
        <taxon>Glossata</taxon>
        <taxon>Ditrysia</taxon>
        <taxon>Papilionoidea</taxon>
        <taxon>Pieridae</taxon>
        <taxon>Pierinae</taxon>
        <taxon>Leptosia</taxon>
    </lineage>
</organism>
<evidence type="ECO:0000313" key="4">
    <source>
        <dbReference type="Proteomes" id="UP001497472"/>
    </source>
</evidence>
<name>A0AAV1JAU8_9NEOP</name>
<dbReference type="EMBL" id="CAVLEF010000008">
    <property type="protein sequence ID" value="CAK1546509.1"/>
    <property type="molecule type" value="Genomic_DNA"/>
</dbReference>
<keyword evidence="1" id="KW-0325">Glycoprotein</keyword>
<gene>
    <name evidence="3" type="ORF">LNINA_LOCUS6074</name>
</gene>
<dbReference type="InterPro" id="IPR019819">
    <property type="entry name" value="Carboxylesterase_B_CS"/>
</dbReference>
<dbReference type="Proteomes" id="UP001497472">
    <property type="component" value="Unassembled WGS sequence"/>
</dbReference>
<sequence>MAKIVRSLFSLENGKLRLMRRKIQNACVKHIHNECYAEVPQGRMKGRVCVAPGGRKFYSFEGIPYAKPPVGRLGFQSPQKLEGWPGILDATKPGNKCKQVHDVLKIIEGSEDCLYLNVYTPSLPKENVEKLPVLFLVHGGRLVDGFGAYYRPDYILSHDVILVSINYRINIFGFLCLHTPEVPGNAGLKDTAMALRWVRDNIGHFNGDSDNIVPIGESAGASVVTSYLMSPMTRGLFSKVIAQSMNVFTDLFVTLHDPVEKASRIASIMRKNLTKPNDLFDFFSKASADDMIRAHTKIEYGRDMTDIHPFLIPVVEKQFDGVEPYLVEYPLQSVRNNRFDKVPVLMTMETHEGGIYVRKDATGKAILNKELRKFIPYFTGIDKDSERAFEIEKKLKKYYFGDKEIDQSQLEQYLNMFSDVYFMRDIIYGAELLADHSDVYFLRFAYVGNMNTRVMKNLGIKGTSHGDILQYLFYKDIKAKLCKEKDMEVIDTVTQMWSSFAKSGQPSWKNQNVKWLPYRKNSRYCLNIDEDGTKYMPLPEYERNKFVMDLLCERPLY</sequence>
<comment type="caution">
    <text evidence="3">The sequence shown here is derived from an EMBL/GenBank/DDBJ whole genome shotgun (WGS) entry which is preliminary data.</text>
</comment>
<dbReference type="Pfam" id="PF00135">
    <property type="entry name" value="COesterase"/>
    <property type="match status" value="1"/>
</dbReference>
<proteinExistence type="predicted"/>
<evidence type="ECO:0000313" key="3">
    <source>
        <dbReference type="EMBL" id="CAK1546509.1"/>
    </source>
</evidence>
<dbReference type="AlphaFoldDB" id="A0AAV1JAU8"/>
<keyword evidence="4" id="KW-1185">Reference proteome</keyword>
<dbReference type="InterPro" id="IPR050309">
    <property type="entry name" value="Type-B_Carboxylest/Lipase"/>
</dbReference>
<protein>
    <recommendedName>
        <fullName evidence="2">Carboxylesterase type B domain-containing protein</fullName>
    </recommendedName>
</protein>
<dbReference type="InterPro" id="IPR029058">
    <property type="entry name" value="AB_hydrolase_fold"/>
</dbReference>
<dbReference type="PANTHER" id="PTHR11559">
    <property type="entry name" value="CARBOXYLESTERASE"/>
    <property type="match status" value="1"/>
</dbReference>
<reference evidence="3 4" key="1">
    <citation type="submission" date="2023-11" db="EMBL/GenBank/DDBJ databases">
        <authorList>
            <person name="Okamura Y."/>
        </authorList>
    </citation>
    <scope>NUCLEOTIDE SEQUENCE [LARGE SCALE GENOMIC DNA]</scope>
</reference>
<dbReference type="Gene3D" id="3.40.50.1820">
    <property type="entry name" value="alpha/beta hydrolase"/>
    <property type="match status" value="1"/>
</dbReference>
<evidence type="ECO:0000259" key="2">
    <source>
        <dbReference type="Pfam" id="PF00135"/>
    </source>
</evidence>
<dbReference type="SUPFAM" id="SSF53474">
    <property type="entry name" value="alpha/beta-Hydrolases"/>
    <property type="match status" value="1"/>
</dbReference>
<evidence type="ECO:0000256" key="1">
    <source>
        <dbReference type="ARBA" id="ARBA00023180"/>
    </source>
</evidence>
<accession>A0AAV1JAU8</accession>
<feature type="domain" description="Carboxylesterase type B" evidence="2">
    <location>
        <begin position="38"/>
        <end position="533"/>
    </location>
</feature>
<dbReference type="PROSITE" id="PS00941">
    <property type="entry name" value="CARBOXYLESTERASE_B_2"/>
    <property type="match status" value="1"/>
</dbReference>
<dbReference type="InterPro" id="IPR002018">
    <property type="entry name" value="CarbesteraseB"/>
</dbReference>